<comment type="caution">
    <text evidence="2">The sequence shown here is derived from an EMBL/GenBank/DDBJ whole genome shotgun (WGS) entry which is preliminary data.</text>
</comment>
<dbReference type="Pfam" id="PF06985">
    <property type="entry name" value="HET"/>
    <property type="match status" value="1"/>
</dbReference>
<organism evidence="2 3">
    <name type="scientific">Colletotrichum gloeosporioides</name>
    <name type="common">Anthracnose fungus</name>
    <name type="synonym">Glomerella cingulata</name>
    <dbReference type="NCBI Taxonomy" id="474922"/>
    <lineage>
        <taxon>Eukaryota</taxon>
        <taxon>Fungi</taxon>
        <taxon>Dikarya</taxon>
        <taxon>Ascomycota</taxon>
        <taxon>Pezizomycotina</taxon>
        <taxon>Sordariomycetes</taxon>
        <taxon>Hypocreomycetidae</taxon>
        <taxon>Glomerellales</taxon>
        <taxon>Glomerellaceae</taxon>
        <taxon>Colletotrichum</taxon>
        <taxon>Colletotrichum gloeosporioides species complex</taxon>
    </lineage>
</organism>
<accession>A0A8H4CPB7</accession>
<feature type="non-terminal residue" evidence="2">
    <location>
        <position position="1"/>
    </location>
</feature>
<reference evidence="2" key="1">
    <citation type="journal article" date="2020" name="Phytopathology">
        <title>Genome sequence and comparative analysis of Colletotrichum gloeosporioides isolated from Liriodendron leaves.</title>
        <authorList>
            <person name="Fu F.F."/>
            <person name="Hao Z."/>
            <person name="Wang P."/>
            <person name="Lu Y."/>
            <person name="Xue L.J."/>
            <person name="Wei G."/>
            <person name="Tian Y."/>
            <person name="Baishi H."/>
            <person name="Xu H."/>
            <person name="Shi J."/>
            <person name="Cheng T."/>
            <person name="Wang G."/>
            <person name="Yi Y."/>
            <person name="Chen J."/>
        </authorList>
    </citation>
    <scope>NUCLEOTIDE SEQUENCE</scope>
    <source>
        <strain evidence="2">Lc1</strain>
    </source>
</reference>
<keyword evidence="3" id="KW-1185">Reference proteome</keyword>
<dbReference type="InterPro" id="IPR010730">
    <property type="entry name" value="HET"/>
</dbReference>
<evidence type="ECO:0000313" key="3">
    <source>
        <dbReference type="Proteomes" id="UP000613401"/>
    </source>
</evidence>
<evidence type="ECO:0000313" key="2">
    <source>
        <dbReference type="EMBL" id="KAF3807442.1"/>
    </source>
</evidence>
<name>A0A8H4CPB7_COLGL</name>
<dbReference type="Proteomes" id="UP000613401">
    <property type="component" value="Unassembled WGS sequence"/>
</dbReference>
<proteinExistence type="predicted"/>
<dbReference type="AlphaFoldDB" id="A0A8H4CPB7"/>
<protein>
    <recommendedName>
        <fullName evidence="1">Heterokaryon incompatibility domain-containing protein</fullName>
    </recommendedName>
</protein>
<dbReference type="PANTHER" id="PTHR33112:SF1">
    <property type="entry name" value="HETEROKARYON INCOMPATIBILITY DOMAIN-CONTAINING PROTEIN"/>
    <property type="match status" value="1"/>
</dbReference>
<feature type="domain" description="Heterokaryon incompatibility" evidence="1">
    <location>
        <begin position="109"/>
        <end position="236"/>
    </location>
</feature>
<sequence length="517" mass="59468">PLYQGETSDNTKSGYLRLAVRSPASDRSLLQEDHDYVRFLLAHKYKDSEMLQIRMLHPSQICFDFFKISLEICYNDHEECRSKSTAPTGLRLIDVRTKKVCCAIPGYQYIALSYVWGNTHSQNPKEDFPPVVQDAMSVTKALGCQYLWVDRYCIDQSSSHRISMIQQMDRVYGNAFVTIIAASANSSQDGLPGMSGPPRRQERLKLGDINLVELSSVGQETVKMGRWATRGWTFQEGYLSKRRLIFTEKEVLLLCNHELVKETQTGSEADPYRVMDLSHRRARSEESHATRIRNSFYWMMPTARGRLNWKARLQEEIEEYSSRELSHESDSLNALLGILRYHESISFHWSSQRISHLWGIPLSLHVGQHVSFNLLWQRGTSRTRRKSFPSWSWLGWAGSFRFTDLGDQLKVLPQTAEENIYGKADDFVNPASNHKLQIHIPHDGGTIDLHQFMRDRDLETSRHADSRELIIQSLVISLRLREVHTHPGSNGKAWEDPSHWEAQKPVVVATFPLEPGV</sequence>
<feature type="non-terminal residue" evidence="2">
    <location>
        <position position="517"/>
    </location>
</feature>
<evidence type="ECO:0000259" key="1">
    <source>
        <dbReference type="Pfam" id="PF06985"/>
    </source>
</evidence>
<dbReference type="EMBL" id="WVTB01000030">
    <property type="protein sequence ID" value="KAF3807442.1"/>
    <property type="molecule type" value="Genomic_DNA"/>
</dbReference>
<reference evidence="2" key="2">
    <citation type="submission" date="2020-03" db="EMBL/GenBank/DDBJ databases">
        <authorList>
            <person name="Fu F.-F."/>
            <person name="Chen J."/>
        </authorList>
    </citation>
    <scope>NUCLEOTIDE SEQUENCE</scope>
    <source>
        <strain evidence="2">Lc1</strain>
    </source>
</reference>
<gene>
    <name evidence="2" type="ORF">GCG54_00008903</name>
</gene>
<dbReference type="RefSeq" id="XP_045266601.1">
    <property type="nucleotide sequence ID" value="XM_045408858.1"/>
</dbReference>
<dbReference type="GeneID" id="69016041"/>
<dbReference type="PANTHER" id="PTHR33112">
    <property type="entry name" value="DOMAIN PROTEIN, PUTATIVE-RELATED"/>
    <property type="match status" value="1"/>
</dbReference>